<evidence type="ECO:0000256" key="1">
    <source>
        <dbReference type="ARBA" id="ARBA00004651"/>
    </source>
</evidence>
<dbReference type="Proteomes" id="UP000219285">
    <property type="component" value="Chromosome"/>
</dbReference>
<protein>
    <submittedName>
        <fullName evidence="10">Mechanosensitive ion channel</fullName>
    </submittedName>
</protein>
<evidence type="ECO:0000259" key="9">
    <source>
        <dbReference type="Pfam" id="PF21082"/>
    </source>
</evidence>
<reference evidence="11" key="1">
    <citation type="submission" date="2014-12" db="EMBL/GenBank/DDBJ databases">
        <title>Complete genome sequence of a multi-drug resistant Klebsiella pneumoniae.</title>
        <authorList>
            <person name="Hua X."/>
            <person name="Chen Q."/>
            <person name="Li X."/>
            <person name="Feng Y."/>
            <person name="Ruan Z."/>
            <person name="Yu Y."/>
        </authorList>
    </citation>
    <scope>NUCLEOTIDE SEQUENCE [LARGE SCALE GENOMIC DNA]</scope>
    <source>
        <strain evidence="11">5.12</strain>
    </source>
</reference>
<dbReference type="InterPro" id="IPR011014">
    <property type="entry name" value="MscS_channel_TM-2"/>
</dbReference>
<keyword evidence="11" id="KW-1185">Reference proteome</keyword>
<dbReference type="InterPro" id="IPR052702">
    <property type="entry name" value="MscS-like_channel"/>
</dbReference>
<reference evidence="10 11" key="2">
    <citation type="submission" date="2020-04" db="EMBL/GenBank/DDBJ databases">
        <title>Complete genome sequence of Alteromonas pelagimontana 5.12T.</title>
        <authorList>
            <person name="Sinha R.K."/>
            <person name="Krishnan K.P."/>
            <person name="Kurian J.P."/>
        </authorList>
    </citation>
    <scope>NUCLEOTIDE SEQUENCE [LARGE SCALE GENOMIC DNA]</scope>
    <source>
        <strain evidence="10 11">5.12</strain>
    </source>
</reference>
<comment type="subcellular location">
    <subcellularLocation>
        <location evidence="1">Cell membrane</location>
        <topology evidence="1">Multi-pass membrane protein</topology>
    </subcellularLocation>
</comment>
<feature type="transmembrane region" description="Helical" evidence="7">
    <location>
        <begin position="87"/>
        <end position="104"/>
    </location>
</feature>
<dbReference type="InterPro" id="IPR049278">
    <property type="entry name" value="MS_channel_C"/>
</dbReference>
<dbReference type="Pfam" id="PF21082">
    <property type="entry name" value="MS_channel_3rd"/>
    <property type="match status" value="1"/>
</dbReference>
<evidence type="ECO:0000313" key="10">
    <source>
        <dbReference type="EMBL" id="QJR81181.1"/>
    </source>
</evidence>
<dbReference type="PANTHER" id="PTHR30347">
    <property type="entry name" value="POTASSIUM CHANNEL RELATED"/>
    <property type="match status" value="1"/>
</dbReference>
<evidence type="ECO:0000313" key="11">
    <source>
        <dbReference type="Proteomes" id="UP000219285"/>
    </source>
</evidence>
<dbReference type="InterPro" id="IPR010920">
    <property type="entry name" value="LSM_dom_sf"/>
</dbReference>
<dbReference type="SUPFAM" id="SSF82861">
    <property type="entry name" value="Mechanosensitive channel protein MscS (YggB), transmembrane region"/>
    <property type="match status" value="1"/>
</dbReference>
<comment type="similarity">
    <text evidence="2">Belongs to the MscS (TC 1.A.23) family.</text>
</comment>
<keyword evidence="6 7" id="KW-0472">Membrane</keyword>
<dbReference type="EMBL" id="CP052766">
    <property type="protein sequence ID" value="QJR81181.1"/>
    <property type="molecule type" value="Genomic_DNA"/>
</dbReference>
<dbReference type="Pfam" id="PF00924">
    <property type="entry name" value="MS_channel_2nd"/>
    <property type="match status" value="1"/>
</dbReference>
<feature type="domain" description="Mechanosensitive ion channel MscS" evidence="8">
    <location>
        <begin position="128"/>
        <end position="194"/>
    </location>
</feature>
<feature type="transmembrane region" description="Helical" evidence="7">
    <location>
        <begin position="110"/>
        <end position="130"/>
    </location>
</feature>
<dbReference type="Gene3D" id="3.30.70.100">
    <property type="match status" value="1"/>
</dbReference>
<dbReference type="Gene3D" id="1.10.287.1260">
    <property type="match status" value="1"/>
</dbReference>
<dbReference type="PANTHER" id="PTHR30347:SF1">
    <property type="entry name" value="MECHANOSENSITIVE CHANNEL MSCK"/>
    <property type="match status" value="1"/>
</dbReference>
<dbReference type="AlphaFoldDB" id="A0A6M4MDC1"/>
<dbReference type="Gene3D" id="2.30.30.60">
    <property type="match status" value="1"/>
</dbReference>
<dbReference type="InterPro" id="IPR006685">
    <property type="entry name" value="MscS_channel_2nd"/>
</dbReference>
<dbReference type="GO" id="GO:0008381">
    <property type="term" value="F:mechanosensitive monoatomic ion channel activity"/>
    <property type="evidence" value="ECO:0007669"/>
    <property type="project" value="UniProtKB-ARBA"/>
</dbReference>
<feature type="transmembrane region" description="Helical" evidence="7">
    <location>
        <begin position="46"/>
        <end position="66"/>
    </location>
</feature>
<feature type="domain" description="Mechanosensitive ion channel MscS C-terminal" evidence="9">
    <location>
        <begin position="204"/>
        <end position="287"/>
    </location>
</feature>
<keyword evidence="5 7" id="KW-1133">Transmembrane helix</keyword>
<dbReference type="InterPro" id="IPR023408">
    <property type="entry name" value="MscS_beta-dom_sf"/>
</dbReference>
<accession>A0A6M4MDC1</accession>
<evidence type="ECO:0000256" key="7">
    <source>
        <dbReference type="SAM" id="Phobius"/>
    </source>
</evidence>
<gene>
    <name evidence="10" type="ORF">CA267_010515</name>
</gene>
<dbReference type="OrthoDB" id="9799209at2"/>
<dbReference type="SUPFAM" id="SSF82689">
    <property type="entry name" value="Mechanosensitive channel protein MscS (YggB), C-terminal domain"/>
    <property type="match status" value="1"/>
</dbReference>
<keyword evidence="4 7" id="KW-0812">Transmembrane</keyword>
<name>A0A6M4MDC1_9ALTE</name>
<sequence>MPTLRSIYTDRLSGVYSVNQTLIDIKQTLQFELFTLFGHTFSVGRILLVPLALLLGWWFISRLAHLATYRLRQSGANPDTIHLFKRIFFIVAYAILIITTLDMLSVPLTAFAFLSGAVAIGVGFGAQNIINNFISGWILMWERPIRIGDFLEVDNARGRVEAINTRSTRIRRVDGVHMLIPNSKLLENTVVNWTLIDNLTRTSVKVGVAYGSPCKLVAELIEQATTQHKDILDDPAPLVIFDDFGDSSLIFEVFFWINASAERDQRVIRSQIRFTIDEFFNDAGIVIAFPQRDVHLDGALTLVRQPKEHQS</sequence>
<evidence type="ECO:0000256" key="5">
    <source>
        <dbReference type="ARBA" id="ARBA00022989"/>
    </source>
</evidence>
<dbReference type="GO" id="GO:0005886">
    <property type="term" value="C:plasma membrane"/>
    <property type="evidence" value="ECO:0007669"/>
    <property type="project" value="UniProtKB-SubCell"/>
</dbReference>
<organism evidence="10 11">
    <name type="scientific">Alteromonas pelagimontana</name>
    <dbReference type="NCBI Taxonomy" id="1858656"/>
    <lineage>
        <taxon>Bacteria</taxon>
        <taxon>Pseudomonadati</taxon>
        <taxon>Pseudomonadota</taxon>
        <taxon>Gammaproteobacteria</taxon>
        <taxon>Alteromonadales</taxon>
        <taxon>Alteromonadaceae</taxon>
        <taxon>Alteromonas/Salinimonas group</taxon>
        <taxon>Alteromonas</taxon>
    </lineage>
</organism>
<dbReference type="SUPFAM" id="SSF50182">
    <property type="entry name" value="Sm-like ribonucleoproteins"/>
    <property type="match status" value="1"/>
</dbReference>
<proteinExistence type="inferred from homology"/>
<evidence type="ECO:0000259" key="8">
    <source>
        <dbReference type="Pfam" id="PF00924"/>
    </source>
</evidence>
<evidence type="ECO:0000256" key="6">
    <source>
        <dbReference type="ARBA" id="ARBA00023136"/>
    </source>
</evidence>
<evidence type="ECO:0000256" key="4">
    <source>
        <dbReference type="ARBA" id="ARBA00022692"/>
    </source>
</evidence>
<dbReference type="InterPro" id="IPR011066">
    <property type="entry name" value="MscS_channel_C_sf"/>
</dbReference>
<dbReference type="KEGG" id="apel:CA267_010515"/>
<evidence type="ECO:0000256" key="3">
    <source>
        <dbReference type="ARBA" id="ARBA00022475"/>
    </source>
</evidence>
<keyword evidence="3" id="KW-1003">Cell membrane</keyword>
<evidence type="ECO:0000256" key="2">
    <source>
        <dbReference type="ARBA" id="ARBA00008017"/>
    </source>
</evidence>